<dbReference type="Gene3D" id="3.30.2230.10">
    <property type="entry name" value="DUSP-like"/>
    <property type="match status" value="1"/>
</dbReference>
<feature type="compositionally biased region" description="Low complexity" evidence="1">
    <location>
        <begin position="1"/>
        <end position="21"/>
    </location>
</feature>
<dbReference type="EMBL" id="KB203331">
    <property type="protein sequence ID" value="ESO85134.1"/>
    <property type="molecule type" value="Genomic_DNA"/>
</dbReference>
<dbReference type="InterPro" id="IPR035927">
    <property type="entry name" value="DUSP-like_sf"/>
</dbReference>
<name>V4B8N3_LOTGI</name>
<evidence type="ECO:0000313" key="4">
    <source>
        <dbReference type="Proteomes" id="UP000030746"/>
    </source>
</evidence>
<dbReference type="RefSeq" id="XP_009064274.1">
    <property type="nucleotide sequence ID" value="XM_009066026.1"/>
</dbReference>
<organism evidence="3 4">
    <name type="scientific">Lottia gigantea</name>
    <name type="common">Giant owl limpet</name>
    <dbReference type="NCBI Taxonomy" id="225164"/>
    <lineage>
        <taxon>Eukaryota</taxon>
        <taxon>Metazoa</taxon>
        <taxon>Spiralia</taxon>
        <taxon>Lophotrochozoa</taxon>
        <taxon>Mollusca</taxon>
        <taxon>Gastropoda</taxon>
        <taxon>Patellogastropoda</taxon>
        <taxon>Lottioidea</taxon>
        <taxon>Lottiidae</taxon>
        <taxon>Lottia</taxon>
    </lineage>
</organism>
<evidence type="ECO:0000313" key="3">
    <source>
        <dbReference type="EMBL" id="ESO85134.1"/>
    </source>
</evidence>
<dbReference type="HOGENOM" id="CLU_142596_0_0_1"/>
<dbReference type="OrthoDB" id="2414723at2759"/>
<dbReference type="GO" id="GO:0004843">
    <property type="term" value="F:cysteine-type deubiquitinase activity"/>
    <property type="evidence" value="ECO:0007669"/>
    <property type="project" value="InterPro"/>
</dbReference>
<dbReference type="STRING" id="225164.V4B8N3"/>
<accession>V4B8N3</accession>
<gene>
    <name evidence="3" type="ORF">LOTGIDRAFT_131082</name>
</gene>
<protein>
    <recommendedName>
        <fullName evidence="2">DUSP domain-containing protein</fullName>
    </recommendedName>
</protein>
<dbReference type="GeneID" id="20233148"/>
<dbReference type="PROSITE" id="PS51283">
    <property type="entry name" value="DUSP"/>
    <property type="match status" value="1"/>
</dbReference>
<sequence>MEAGASLPTPLPSSNSPEPTTQKGIVEQLLDRKLSEGDFWYVVVAEWLEHLKKYLGIATTRKYYQNKTASPPGPIYTRRDYAHTVDFLHEDAWRMLVSWYGLAEGHKPM</sequence>
<proteinExistence type="predicted"/>
<dbReference type="KEGG" id="lgi:LOTGIDRAFT_131082"/>
<feature type="non-terminal residue" evidence="3">
    <location>
        <position position="109"/>
    </location>
</feature>
<reference evidence="3 4" key="1">
    <citation type="journal article" date="2013" name="Nature">
        <title>Insights into bilaterian evolution from three spiralian genomes.</title>
        <authorList>
            <person name="Simakov O."/>
            <person name="Marletaz F."/>
            <person name="Cho S.J."/>
            <person name="Edsinger-Gonzales E."/>
            <person name="Havlak P."/>
            <person name="Hellsten U."/>
            <person name="Kuo D.H."/>
            <person name="Larsson T."/>
            <person name="Lv J."/>
            <person name="Arendt D."/>
            <person name="Savage R."/>
            <person name="Osoegawa K."/>
            <person name="de Jong P."/>
            <person name="Grimwood J."/>
            <person name="Chapman J.A."/>
            <person name="Shapiro H."/>
            <person name="Aerts A."/>
            <person name="Otillar R.P."/>
            <person name="Terry A.Y."/>
            <person name="Boore J.L."/>
            <person name="Grigoriev I.V."/>
            <person name="Lindberg D.R."/>
            <person name="Seaver E.C."/>
            <person name="Weisblat D.A."/>
            <person name="Putnam N.H."/>
            <person name="Rokhsar D.S."/>
        </authorList>
    </citation>
    <scope>NUCLEOTIDE SEQUENCE [LARGE SCALE GENOMIC DNA]</scope>
</reference>
<dbReference type="OMA" id="THTPDNA"/>
<dbReference type="SUPFAM" id="SSF143791">
    <property type="entry name" value="DUSP-like"/>
    <property type="match status" value="1"/>
</dbReference>
<dbReference type="InterPro" id="IPR006615">
    <property type="entry name" value="Pept_C19_DUSP"/>
</dbReference>
<dbReference type="AlphaFoldDB" id="V4B8N3"/>
<evidence type="ECO:0000256" key="1">
    <source>
        <dbReference type="SAM" id="MobiDB-lite"/>
    </source>
</evidence>
<feature type="domain" description="DUSP" evidence="2">
    <location>
        <begin position="17"/>
        <end position="109"/>
    </location>
</feature>
<evidence type="ECO:0000259" key="2">
    <source>
        <dbReference type="PROSITE" id="PS51283"/>
    </source>
</evidence>
<keyword evidence="4" id="KW-1185">Reference proteome</keyword>
<dbReference type="Proteomes" id="UP000030746">
    <property type="component" value="Unassembled WGS sequence"/>
</dbReference>
<feature type="region of interest" description="Disordered" evidence="1">
    <location>
        <begin position="1"/>
        <end position="23"/>
    </location>
</feature>
<dbReference type="CTD" id="20233148"/>